<evidence type="ECO:0000313" key="5">
    <source>
        <dbReference type="Proteomes" id="UP000515152"/>
    </source>
</evidence>
<feature type="compositionally biased region" description="Basic and acidic residues" evidence="1">
    <location>
        <begin position="306"/>
        <end position="326"/>
    </location>
</feature>
<dbReference type="RefSeq" id="XP_031443378.1">
    <property type="nucleotide sequence ID" value="XM_031587518.2"/>
</dbReference>
<dbReference type="GO" id="GO:0015721">
    <property type="term" value="P:bile acid and bile salt transport"/>
    <property type="evidence" value="ECO:0007669"/>
    <property type="project" value="InterPro"/>
</dbReference>
<name>A0A6P8GY23_CLUHA</name>
<dbReference type="Pfam" id="PF15048">
    <property type="entry name" value="OSTbeta"/>
    <property type="match status" value="1"/>
</dbReference>
<dbReference type="InterPro" id="IPR035992">
    <property type="entry name" value="Ricin_B-like_lectins"/>
</dbReference>
<organism evidence="5 6">
    <name type="scientific">Clupea harengus</name>
    <name type="common">Atlantic herring</name>
    <dbReference type="NCBI Taxonomy" id="7950"/>
    <lineage>
        <taxon>Eukaryota</taxon>
        <taxon>Metazoa</taxon>
        <taxon>Chordata</taxon>
        <taxon>Craniata</taxon>
        <taxon>Vertebrata</taxon>
        <taxon>Euteleostomi</taxon>
        <taxon>Actinopterygii</taxon>
        <taxon>Neopterygii</taxon>
        <taxon>Teleostei</taxon>
        <taxon>Clupei</taxon>
        <taxon>Clupeiformes</taxon>
        <taxon>Clupeoidei</taxon>
        <taxon>Clupeidae</taxon>
        <taxon>Clupea</taxon>
    </lineage>
</organism>
<dbReference type="GO" id="GO:0046982">
    <property type="term" value="F:protein heterodimerization activity"/>
    <property type="evidence" value="ECO:0007669"/>
    <property type="project" value="InterPro"/>
</dbReference>
<dbReference type="PANTHER" id="PTHR36129:SF3">
    <property type="match status" value="1"/>
</dbReference>
<dbReference type="GO" id="GO:0005886">
    <property type="term" value="C:plasma membrane"/>
    <property type="evidence" value="ECO:0007669"/>
    <property type="project" value="InterPro"/>
</dbReference>
<keyword evidence="5" id="KW-1185">Reference proteome</keyword>
<sequence>MSLCLLGVMHLFWVALCFLLHGASGFMIHNTVESLCLQDSPAGTAVTLRKCNLDDDLQQWAWQDQRFLWNIGTQRCLSAFQEHPVLTVACDGGENLQWGCENQRLLSLNHSLELSAERGRLRLAPGGHTSRWRSLDKGDICEERLRSKRASNEFEGEFTEDTPVESSMNEEQREYLKWFYRTEEQGKWTFAVLALSFAALLLGCILLVTGMMGSRSRKKIAKYKAVARALKPQMEELQVITEATETKEEHQVFIPTPTMVRGTPNNAPLAAENGQLKPGDIMVSWKDGKVSSLYTERGGEGDGEAAEEKAMEIEREEQAAEERVMENEGEAEAEVEEGGVVEGEEKV</sequence>
<dbReference type="Pfam" id="PF24562">
    <property type="entry name" value="CysR_MRC2_N"/>
    <property type="match status" value="1"/>
</dbReference>
<evidence type="ECO:0000256" key="2">
    <source>
        <dbReference type="SAM" id="Phobius"/>
    </source>
</evidence>
<keyword evidence="3" id="KW-0732">Signal</keyword>
<dbReference type="OrthoDB" id="8959236at2759"/>
<feature type="compositionally biased region" description="Acidic residues" evidence="1">
    <location>
        <begin position="327"/>
        <end position="339"/>
    </location>
</feature>
<protein>
    <submittedName>
        <fullName evidence="6">Solute carrier family 51 subunit beta</fullName>
    </submittedName>
</protein>
<dbReference type="Gene3D" id="2.80.10.50">
    <property type="match status" value="1"/>
</dbReference>
<evidence type="ECO:0000256" key="3">
    <source>
        <dbReference type="SAM" id="SignalP"/>
    </source>
</evidence>
<dbReference type="KEGG" id="char:116225268"/>
<dbReference type="SUPFAM" id="SSF50370">
    <property type="entry name" value="Ricin B-like lectins"/>
    <property type="match status" value="1"/>
</dbReference>
<dbReference type="CDD" id="cd23385">
    <property type="entry name" value="beta-trefoil_Ricin_MRC-like"/>
    <property type="match status" value="1"/>
</dbReference>
<dbReference type="InterPro" id="IPR029387">
    <property type="entry name" value="OSTbeta"/>
</dbReference>
<dbReference type="AlphaFoldDB" id="A0A6P8GY23"/>
<proteinExistence type="predicted"/>
<evidence type="ECO:0000259" key="4">
    <source>
        <dbReference type="Pfam" id="PF24562"/>
    </source>
</evidence>
<accession>A0A6P8GY23</accession>
<gene>
    <name evidence="6" type="primary">si:cabz01068815.1</name>
</gene>
<feature type="transmembrane region" description="Helical" evidence="2">
    <location>
        <begin position="188"/>
        <end position="209"/>
    </location>
</feature>
<keyword evidence="2" id="KW-0812">Transmembrane</keyword>
<dbReference type="InterPro" id="IPR000772">
    <property type="entry name" value="Ricin_B_lectin"/>
</dbReference>
<feature type="region of interest" description="Disordered" evidence="1">
    <location>
        <begin position="293"/>
        <end position="347"/>
    </location>
</feature>
<feature type="domain" description="Ricin B lectin" evidence="4">
    <location>
        <begin position="26"/>
        <end position="142"/>
    </location>
</feature>
<dbReference type="GO" id="GO:0022857">
    <property type="term" value="F:transmembrane transporter activity"/>
    <property type="evidence" value="ECO:0007669"/>
    <property type="project" value="InterPro"/>
</dbReference>
<feature type="signal peptide" evidence="3">
    <location>
        <begin position="1"/>
        <end position="25"/>
    </location>
</feature>
<feature type="chain" id="PRO_5028417395" evidence="3">
    <location>
        <begin position="26"/>
        <end position="347"/>
    </location>
</feature>
<dbReference type="GeneID" id="116225268"/>
<dbReference type="PANTHER" id="PTHR36129">
    <property type="entry name" value="ORGANIC SOLUTE TRANSPORTER SUBUNIT BETA-RELATED"/>
    <property type="match status" value="1"/>
</dbReference>
<dbReference type="Proteomes" id="UP000515152">
    <property type="component" value="Chromosome 20"/>
</dbReference>
<dbReference type="PROSITE" id="PS50231">
    <property type="entry name" value="RICIN_B_LECTIN"/>
    <property type="match status" value="1"/>
</dbReference>
<keyword evidence="2" id="KW-0472">Membrane</keyword>
<keyword evidence="2" id="KW-1133">Transmembrane helix</keyword>
<evidence type="ECO:0000313" key="6">
    <source>
        <dbReference type="RefSeq" id="XP_031443378.1"/>
    </source>
</evidence>
<reference evidence="6" key="1">
    <citation type="submission" date="2025-08" db="UniProtKB">
        <authorList>
            <consortium name="RefSeq"/>
        </authorList>
    </citation>
    <scope>IDENTIFICATION</scope>
</reference>
<dbReference type="InterPro" id="IPR052678">
    <property type="entry name" value="OST-beta_subunit"/>
</dbReference>
<evidence type="ECO:0000256" key="1">
    <source>
        <dbReference type="SAM" id="MobiDB-lite"/>
    </source>
</evidence>